<reference evidence="2" key="1">
    <citation type="submission" date="2020-06" db="EMBL/GenBank/DDBJ databases">
        <authorList>
            <person name="Li T."/>
            <person name="Hu X."/>
            <person name="Zhang T."/>
            <person name="Song X."/>
            <person name="Zhang H."/>
            <person name="Dai N."/>
            <person name="Sheng W."/>
            <person name="Hou X."/>
            <person name="Wei L."/>
        </authorList>
    </citation>
    <scope>NUCLEOTIDE SEQUENCE</scope>
    <source>
        <strain evidence="2">KEN1</strain>
        <tissue evidence="2">Leaf</tissue>
    </source>
</reference>
<dbReference type="EMBL" id="JACGWN010000004">
    <property type="protein sequence ID" value="KAL0453399.1"/>
    <property type="molecule type" value="Genomic_DNA"/>
</dbReference>
<feature type="compositionally biased region" description="Basic and acidic residues" evidence="1">
    <location>
        <begin position="18"/>
        <end position="34"/>
    </location>
</feature>
<organism evidence="2">
    <name type="scientific">Sesamum latifolium</name>
    <dbReference type="NCBI Taxonomy" id="2727402"/>
    <lineage>
        <taxon>Eukaryota</taxon>
        <taxon>Viridiplantae</taxon>
        <taxon>Streptophyta</taxon>
        <taxon>Embryophyta</taxon>
        <taxon>Tracheophyta</taxon>
        <taxon>Spermatophyta</taxon>
        <taxon>Magnoliopsida</taxon>
        <taxon>eudicotyledons</taxon>
        <taxon>Gunneridae</taxon>
        <taxon>Pentapetalae</taxon>
        <taxon>asterids</taxon>
        <taxon>lamiids</taxon>
        <taxon>Lamiales</taxon>
        <taxon>Pedaliaceae</taxon>
        <taxon>Sesamum</taxon>
    </lineage>
</organism>
<sequence length="65" mass="7692">MESSVEHSYGDDANISDSKSESDTTEEELKKRKEEEEEEEEHEDECYSDLQQMYSDFESEAETMR</sequence>
<name>A0AAW2XHN9_9LAMI</name>
<evidence type="ECO:0000256" key="1">
    <source>
        <dbReference type="SAM" id="MobiDB-lite"/>
    </source>
</evidence>
<feature type="compositionally biased region" description="Basic and acidic residues" evidence="1">
    <location>
        <begin position="1"/>
        <end position="10"/>
    </location>
</feature>
<reference evidence="2" key="2">
    <citation type="journal article" date="2024" name="Plant">
        <title>Genomic evolution and insights into agronomic trait innovations of Sesamum species.</title>
        <authorList>
            <person name="Miao H."/>
            <person name="Wang L."/>
            <person name="Qu L."/>
            <person name="Liu H."/>
            <person name="Sun Y."/>
            <person name="Le M."/>
            <person name="Wang Q."/>
            <person name="Wei S."/>
            <person name="Zheng Y."/>
            <person name="Lin W."/>
            <person name="Duan Y."/>
            <person name="Cao H."/>
            <person name="Xiong S."/>
            <person name="Wang X."/>
            <person name="Wei L."/>
            <person name="Li C."/>
            <person name="Ma Q."/>
            <person name="Ju M."/>
            <person name="Zhao R."/>
            <person name="Li G."/>
            <person name="Mu C."/>
            <person name="Tian Q."/>
            <person name="Mei H."/>
            <person name="Zhang T."/>
            <person name="Gao T."/>
            <person name="Zhang H."/>
        </authorList>
    </citation>
    <scope>NUCLEOTIDE SEQUENCE</scope>
    <source>
        <strain evidence="2">KEN1</strain>
    </source>
</reference>
<feature type="region of interest" description="Disordered" evidence="1">
    <location>
        <begin position="1"/>
        <end position="65"/>
    </location>
</feature>
<proteinExistence type="predicted"/>
<feature type="compositionally biased region" description="Acidic residues" evidence="1">
    <location>
        <begin position="35"/>
        <end position="47"/>
    </location>
</feature>
<protein>
    <submittedName>
        <fullName evidence="2">Uncharacterized protein</fullName>
    </submittedName>
</protein>
<dbReference type="AlphaFoldDB" id="A0AAW2XHN9"/>
<accession>A0AAW2XHN9</accession>
<gene>
    <name evidence="2" type="ORF">Slati_1318000</name>
</gene>
<evidence type="ECO:0000313" key="2">
    <source>
        <dbReference type="EMBL" id="KAL0453399.1"/>
    </source>
</evidence>
<comment type="caution">
    <text evidence="2">The sequence shown here is derived from an EMBL/GenBank/DDBJ whole genome shotgun (WGS) entry which is preliminary data.</text>
</comment>